<evidence type="ECO:0000256" key="1">
    <source>
        <dbReference type="SAM" id="SignalP"/>
    </source>
</evidence>
<protein>
    <recommendedName>
        <fullName evidence="4">Nicotinate-nucleotide adenylyltransferase</fullName>
    </recommendedName>
</protein>
<reference evidence="2 3" key="1">
    <citation type="submission" date="2016-10" db="EMBL/GenBank/DDBJ databases">
        <title>Lutibacter sp. LPB0138, isolated from marine gastropod.</title>
        <authorList>
            <person name="Kim E."/>
            <person name="Yi H."/>
        </authorList>
    </citation>
    <scope>NUCLEOTIDE SEQUENCE [LARGE SCALE GENOMIC DNA]</scope>
    <source>
        <strain evidence="2 3">LPB0138</strain>
    </source>
</reference>
<evidence type="ECO:0008006" key="4">
    <source>
        <dbReference type="Google" id="ProtNLM"/>
    </source>
</evidence>
<dbReference type="OrthoDB" id="1428473at2"/>
<feature type="chain" id="PRO_5009110796" description="Nicotinate-nucleotide adenylyltransferase" evidence="1">
    <location>
        <begin position="20"/>
        <end position="171"/>
    </location>
</feature>
<sequence>MKTLVIGFIFLGLTNLTQAQNDLFAHFETSEMHKTKVTPIKNATYLASTTIDQPANRIVMLHNKVANYNIKDLAIYTPSTSTTYDVIFKLDKNVVIEATYNHKGDIIYCNESFEAVKLPYSISSRLAKENPGWHFNNTWCTITYSENNPSKTIYKVQLKKGNKRKTIKIEP</sequence>
<dbReference type="STRING" id="1850246.LPB138_03365"/>
<feature type="signal peptide" evidence="1">
    <location>
        <begin position="1"/>
        <end position="19"/>
    </location>
</feature>
<dbReference type="EMBL" id="CP017478">
    <property type="protein sequence ID" value="AOW19780.1"/>
    <property type="molecule type" value="Genomic_DNA"/>
</dbReference>
<accession>A0A1D8P5C8</accession>
<keyword evidence="1" id="KW-0732">Signal</keyword>
<proteinExistence type="predicted"/>
<dbReference type="KEGG" id="lul:LPB138_03365"/>
<evidence type="ECO:0000313" key="3">
    <source>
        <dbReference type="Proteomes" id="UP000176050"/>
    </source>
</evidence>
<dbReference type="AlphaFoldDB" id="A0A1D8P5C8"/>
<evidence type="ECO:0000313" key="2">
    <source>
        <dbReference type="EMBL" id="AOW19780.1"/>
    </source>
</evidence>
<dbReference type="RefSeq" id="WP_070235896.1">
    <property type="nucleotide sequence ID" value="NZ_CP017478.1"/>
</dbReference>
<keyword evidence="3" id="KW-1185">Reference proteome</keyword>
<dbReference type="SUPFAM" id="SSF160574">
    <property type="entry name" value="BT0923-like"/>
    <property type="match status" value="1"/>
</dbReference>
<name>A0A1D8P5C8_9FLAO</name>
<gene>
    <name evidence="2" type="ORF">LPB138_03365</name>
</gene>
<dbReference type="Proteomes" id="UP000176050">
    <property type="component" value="Chromosome"/>
</dbReference>
<organism evidence="2 3">
    <name type="scientific">Urechidicola croceus</name>
    <dbReference type="NCBI Taxonomy" id="1850246"/>
    <lineage>
        <taxon>Bacteria</taxon>
        <taxon>Pseudomonadati</taxon>
        <taxon>Bacteroidota</taxon>
        <taxon>Flavobacteriia</taxon>
        <taxon>Flavobacteriales</taxon>
        <taxon>Flavobacteriaceae</taxon>
        <taxon>Urechidicola</taxon>
    </lineage>
</organism>